<evidence type="ECO:0000256" key="6">
    <source>
        <dbReference type="ARBA" id="ARBA00048539"/>
    </source>
</evidence>
<keyword evidence="2" id="KW-0436">Ligase</keyword>
<evidence type="ECO:0000259" key="8">
    <source>
        <dbReference type="Pfam" id="PF01171"/>
    </source>
</evidence>
<reference evidence="9 10" key="1">
    <citation type="submission" date="2016-12" db="EMBL/GenBank/DDBJ databases">
        <title>The genomes of Aspergillus section Nigri reveals drivers in fungal speciation.</title>
        <authorList>
            <consortium name="DOE Joint Genome Institute"/>
            <person name="Vesth T.C."/>
            <person name="Nybo J."/>
            <person name="Theobald S."/>
            <person name="Brandl J."/>
            <person name="Frisvad J.C."/>
            <person name="Nielsen K.F."/>
            <person name="Lyhne E.K."/>
            <person name="Kogle M.E."/>
            <person name="Kuo A."/>
            <person name="Riley R."/>
            <person name="Clum A."/>
            <person name="Nolan M."/>
            <person name="Lipzen A."/>
            <person name="Salamov A."/>
            <person name="Henrissat B."/>
            <person name="Wiebenga A."/>
            <person name="De Vries R.P."/>
            <person name="Grigoriev I.V."/>
            <person name="Mortensen U.H."/>
            <person name="Andersen M.R."/>
            <person name="Baker S.E."/>
        </authorList>
    </citation>
    <scope>NUCLEOTIDE SEQUENCE [LARGE SCALE GENOMIC DNA]</scope>
    <source>
        <strain evidence="9 10">CBS 117.55</strain>
    </source>
</reference>
<dbReference type="GO" id="GO:0008033">
    <property type="term" value="P:tRNA processing"/>
    <property type="evidence" value="ECO:0007669"/>
    <property type="project" value="UniProtKB-KW"/>
</dbReference>
<dbReference type="InterPro" id="IPR014729">
    <property type="entry name" value="Rossmann-like_a/b/a_fold"/>
</dbReference>
<dbReference type="OrthoDB" id="434144at2759"/>
<dbReference type="Pfam" id="PF01171">
    <property type="entry name" value="ATP_bind_3"/>
    <property type="match status" value="1"/>
</dbReference>
<dbReference type="GeneID" id="37070219"/>
<gene>
    <name evidence="9" type="ORF">BO70DRAFT_428517</name>
</gene>
<dbReference type="GO" id="GO:0005524">
    <property type="term" value="F:ATP binding"/>
    <property type="evidence" value="ECO:0007669"/>
    <property type="project" value="UniProtKB-KW"/>
</dbReference>
<dbReference type="InterPro" id="IPR011063">
    <property type="entry name" value="TilS/TtcA_N"/>
</dbReference>
<evidence type="ECO:0000256" key="4">
    <source>
        <dbReference type="ARBA" id="ARBA00022741"/>
    </source>
</evidence>
<dbReference type="NCBIfam" id="TIGR02432">
    <property type="entry name" value="lysidine_TilS_N"/>
    <property type="match status" value="1"/>
</dbReference>
<feature type="region of interest" description="Disordered" evidence="7">
    <location>
        <begin position="427"/>
        <end position="476"/>
    </location>
</feature>
<dbReference type="Gene3D" id="3.40.50.620">
    <property type="entry name" value="HUPs"/>
    <property type="match status" value="1"/>
</dbReference>
<dbReference type="EMBL" id="MSFL01000009">
    <property type="protein sequence ID" value="PWY84928.1"/>
    <property type="molecule type" value="Genomic_DNA"/>
</dbReference>
<keyword evidence="10" id="KW-1185">Reference proteome</keyword>
<evidence type="ECO:0000256" key="5">
    <source>
        <dbReference type="ARBA" id="ARBA00022840"/>
    </source>
</evidence>
<dbReference type="RefSeq" id="XP_025400270.1">
    <property type="nucleotide sequence ID" value="XM_025547982.1"/>
</dbReference>
<sequence length="594" mass="66031">MAASHLLRHTTPGAITIKQFLDSFHRIWLEARPARTGRKPDARLPSRLGLAVSGGADSMALAHLCRQWEKGLTNAGDDNDLSVTAFVVDHQAREESTREANQVAGWLDDMGLKTQILKLEWPEMKTSAFETHARRLRFQALGQACRAQSIDTLLMGHHQDDNVETTLWRLCTGARGAGLAGIPPVTRIPECHGLFGIAESGSSVVLRSKTPSFKITHANELQPSPLPENQEDDIEYRISTGGISICRPLLSFPKANLLATCHENNIPFVSDPTNFDPTLTPRNAIRRLLAEGRLPRALQAPSILSLVQKSNALLQSSTDASNDLLQQCTLFSFSPSTGSMILQFPEDGTNPPQFNPQIQSLTLRRITEFVSPFPENQFPLRSFEPFISRVFPSAAQTSDSTSTSKRQPFTLGGVMFQPLKWTVATANPALKHKQNPTSDTTTTTTTTLPKPNTAPQTTKNKKSETETHLHTGNGNTWLLTRQPYMRNPLTTLLNHLSRTAPGQVRFTLPVLVLRRAGYKERSIKGNREEKGKEEEEEIPIAFPTLDLWIPGSETLQELSSWEVQWEWMYKSVDREGLGSMKGLDSAWYLSTITI</sequence>
<name>A0A317WIN3_9EURO</name>
<proteinExistence type="inferred from homology"/>
<comment type="catalytic activity">
    <reaction evidence="6">
        <text>cytidine(34) in tRNA(Ile2) + L-lysine + ATP = lysidine(34) in tRNA(Ile2) + AMP + diphosphate + H(+)</text>
        <dbReference type="Rhea" id="RHEA:43744"/>
        <dbReference type="Rhea" id="RHEA-COMP:10625"/>
        <dbReference type="Rhea" id="RHEA-COMP:10670"/>
        <dbReference type="ChEBI" id="CHEBI:15378"/>
        <dbReference type="ChEBI" id="CHEBI:30616"/>
        <dbReference type="ChEBI" id="CHEBI:32551"/>
        <dbReference type="ChEBI" id="CHEBI:33019"/>
        <dbReference type="ChEBI" id="CHEBI:82748"/>
        <dbReference type="ChEBI" id="CHEBI:83665"/>
        <dbReference type="ChEBI" id="CHEBI:456215"/>
        <dbReference type="EC" id="6.3.4.19"/>
    </reaction>
</comment>
<accession>A0A317WIN3</accession>
<dbReference type="GO" id="GO:0032267">
    <property type="term" value="F:tRNA(Ile)-lysidine synthase activity"/>
    <property type="evidence" value="ECO:0007669"/>
    <property type="project" value="UniProtKB-EC"/>
</dbReference>
<dbReference type="PANTHER" id="PTHR43033">
    <property type="entry name" value="TRNA(ILE)-LYSIDINE SYNTHASE-RELATED"/>
    <property type="match status" value="1"/>
</dbReference>
<dbReference type="PANTHER" id="PTHR43033:SF1">
    <property type="entry name" value="TRNA(ILE)-LYSIDINE SYNTHASE-RELATED"/>
    <property type="match status" value="1"/>
</dbReference>
<evidence type="ECO:0000313" key="9">
    <source>
        <dbReference type="EMBL" id="PWY84928.1"/>
    </source>
</evidence>
<dbReference type="VEuPathDB" id="FungiDB:BO70DRAFT_428517"/>
<evidence type="ECO:0000313" key="10">
    <source>
        <dbReference type="Proteomes" id="UP000247233"/>
    </source>
</evidence>
<keyword evidence="5" id="KW-0067">ATP-binding</keyword>
<comment type="caution">
    <text evidence="9">The sequence shown here is derived from an EMBL/GenBank/DDBJ whole genome shotgun (WGS) entry which is preliminary data.</text>
</comment>
<feature type="compositionally biased region" description="Polar residues" evidence="7">
    <location>
        <begin position="448"/>
        <end position="458"/>
    </location>
</feature>
<evidence type="ECO:0000256" key="3">
    <source>
        <dbReference type="ARBA" id="ARBA00022694"/>
    </source>
</evidence>
<dbReference type="Proteomes" id="UP000247233">
    <property type="component" value="Unassembled WGS sequence"/>
</dbReference>
<dbReference type="SUPFAM" id="SSF52402">
    <property type="entry name" value="Adenine nucleotide alpha hydrolases-like"/>
    <property type="match status" value="1"/>
</dbReference>
<dbReference type="CDD" id="cd01992">
    <property type="entry name" value="TilS_N"/>
    <property type="match status" value="1"/>
</dbReference>
<evidence type="ECO:0000256" key="2">
    <source>
        <dbReference type="ARBA" id="ARBA00022598"/>
    </source>
</evidence>
<keyword evidence="3" id="KW-0819">tRNA processing</keyword>
<feature type="domain" description="tRNA(Ile)-lysidine/2-thiocytidine synthase N-terminal" evidence="8">
    <location>
        <begin position="49"/>
        <end position="287"/>
    </location>
</feature>
<dbReference type="EC" id="6.3.4.19" evidence="1"/>
<protein>
    <recommendedName>
        <fullName evidence="1">tRNA(Ile)-lysidine synthetase</fullName>
        <ecNumber evidence="1">6.3.4.19</ecNumber>
    </recommendedName>
</protein>
<dbReference type="HAMAP" id="MF_01161">
    <property type="entry name" value="tRNA_Ile_lys_synt"/>
    <property type="match status" value="1"/>
</dbReference>
<dbReference type="STRING" id="1448321.A0A317WIN3"/>
<dbReference type="InterPro" id="IPR012795">
    <property type="entry name" value="tRNA_Ile_lys_synt_N"/>
</dbReference>
<evidence type="ECO:0000256" key="1">
    <source>
        <dbReference type="ARBA" id="ARBA00013267"/>
    </source>
</evidence>
<evidence type="ECO:0000256" key="7">
    <source>
        <dbReference type="SAM" id="MobiDB-lite"/>
    </source>
</evidence>
<organism evidence="9 10">
    <name type="scientific">Aspergillus heteromorphus CBS 117.55</name>
    <dbReference type="NCBI Taxonomy" id="1448321"/>
    <lineage>
        <taxon>Eukaryota</taxon>
        <taxon>Fungi</taxon>
        <taxon>Dikarya</taxon>
        <taxon>Ascomycota</taxon>
        <taxon>Pezizomycotina</taxon>
        <taxon>Eurotiomycetes</taxon>
        <taxon>Eurotiomycetidae</taxon>
        <taxon>Eurotiales</taxon>
        <taxon>Aspergillaceae</taxon>
        <taxon>Aspergillus</taxon>
        <taxon>Aspergillus subgen. Circumdati</taxon>
    </lineage>
</organism>
<dbReference type="InterPro" id="IPR012094">
    <property type="entry name" value="tRNA_Ile_lys_synt"/>
</dbReference>
<keyword evidence="4" id="KW-0547">Nucleotide-binding</keyword>
<dbReference type="AlphaFoldDB" id="A0A317WIN3"/>